<name>A0ABT1RNM5_9FIRM</name>
<evidence type="ECO:0000313" key="2">
    <source>
        <dbReference type="Proteomes" id="UP001524502"/>
    </source>
</evidence>
<organism evidence="1 2">
    <name type="scientific">Anaerovorax odorimutans</name>
    <dbReference type="NCBI Taxonomy" id="109327"/>
    <lineage>
        <taxon>Bacteria</taxon>
        <taxon>Bacillati</taxon>
        <taxon>Bacillota</taxon>
        <taxon>Clostridia</taxon>
        <taxon>Peptostreptococcales</taxon>
        <taxon>Anaerovoracaceae</taxon>
        <taxon>Anaerovorax</taxon>
    </lineage>
</organism>
<evidence type="ECO:0000313" key="1">
    <source>
        <dbReference type="EMBL" id="MCQ4636773.1"/>
    </source>
</evidence>
<keyword evidence="2" id="KW-1185">Reference proteome</keyword>
<proteinExistence type="predicted"/>
<dbReference type="RefSeq" id="WP_256131969.1">
    <property type="nucleotide sequence ID" value="NZ_JANFXK010000008.1"/>
</dbReference>
<dbReference type="EMBL" id="JANFXK010000008">
    <property type="protein sequence ID" value="MCQ4636773.1"/>
    <property type="molecule type" value="Genomic_DNA"/>
</dbReference>
<gene>
    <name evidence="1" type="ORF">NE619_08520</name>
</gene>
<reference evidence="1 2" key="1">
    <citation type="submission" date="2022-06" db="EMBL/GenBank/DDBJ databases">
        <title>Isolation of gut microbiota from human fecal samples.</title>
        <authorList>
            <person name="Pamer E.G."/>
            <person name="Barat B."/>
            <person name="Waligurski E."/>
            <person name="Medina S."/>
            <person name="Paddock L."/>
            <person name="Mostad J."/>
        </authorList>
    </citation>
    <scope>NUCLEOTIDE SEQUENCE [LARGE SCALE GENOMIC DNA]</scope>
    <source>
        <strain evidence="1 2">SL.3.17</strain>
    </source>
</reference>
<accession>A0ABT1RNM5</accession>
<comment type="caution">
    <text evidence="1">The sequence shown here is derived from an EMBL/GenBank/DDBJ whole genome shotgun (WGS) entry which is preliminary data.</text>
</comment>
<sequence length="139" mass="15473">MDTLPDECYDWSIEEKGEVPPEGEEGVICEDASDEENSIQPRAINYFSVTFNKLSSTRAQANIKASATTSTNILKSTVYLQKKNSKGKYVNVGGSVRTKKVSGRTLSHKPVYAINSDSSYQIKCVLFDGSAYRTKYRKL</sequence>
<dbReference type="Proteomes" id="UP001524502">
    <property type="component" value="Unassembled WGS sequence"/>
</dbReference>
<protein>
    <submittedName>
        <fullName evidence="1">Uncharacterized protein</fullName>
    </submittedName>
</protein>